<proteinExistence type="predicted"/>
<sequence length="66" mass="7382">MRSRIYTNSALEWQGRAEIERPPLSQMEIADAAISYVTACAVTRKCAQSVDRRKSFSPNAGQSLTY</sequence>
<dbReference type="EMBL" id="BGZK01000247">
    <property type="protein sequence ID" value="GBP31546.1"/>
    <property type="molecule type" value="Genomic_DNA"/>
</dbReference>
<comment type="caution">
    <text evidence="1">The sequence shown here is derived from an EMBL/GenBank/DDBJ whole genome shotgun (WGS) entry which is preliminary data.</text>
</comment>
<name>A0A4C1UZV5_EUMVA</name>
<evidence type="ECO:0000313" key="2">
    <source>
        <dbReference type="Proteomes" id="UP000299102"/>
    </source>
</evidence>
<evidence type="ECO:0000313" key="1">
    <source>
        <dbReference type="EMBL" id="GBP31546.1"/>
    </source>
</evidence>
<organism evidence="1 2">
    <name type="scientific">Eumeta variegata</name>
    <name type="common">Bagworm moth</name>
    <name type="synonym">Eumeta japonica</name>
    <dbReference type="NCBI Taxonomy" id="151549"/>
    <lineage>
        <taxon>Eukaryota</taxon>
        <taxon>Metazoa</taxon>
        <taxon>Ecdysozoa</taxon>
        <taxon>Arthropoda</taxon>
        <taxon>Hexapoda</taxon>
        <taxon>Insecta</taxon>
        <taxon>Pterygota</taxon>
        <taxon>Neoptera</taxon>
        <taxon>Endopterygota</taxon>
        <taxon>Lepidoptera</taxon>
        <taxon>Glossata</taxon>
        <taxon>Ditrysia</taxon>
        <taxon>Tineoidea</taxon>
        <taxon>Psychidae</taxon>
        <taxon>Oiketicinae</taxon>
        <taxon>Eumeta</taxon>
    </lineage>
</organism>
<accession>A0A4C1UZV5</accession>
<gene>
    <name evidence="1" type="ORF">EVAR_84658_1</name>
</gene>
<dbReference type="Proteomes" id="UP000299102">
    <property type="component" value="Unassembled WGS sequence"/>
</dbReference>
<protein>
    <submittedName>
        <fullName evidence="1">Uncharacterized protein</fullName>
    </submittedName>
</protein>
<keyword evidence="2" id="KW-1185">Reference proteome</keyword>
<reference evidence="1 2" key="1">
    <citation type="journal article" date="2019" name="Commun. Biol.">
        <title>The bagworm genome reveals a unique fibroin gene that provides high tensile strength.</title>
        <authorList>
            <person name="Kono N."/>
            <person name="Nakamura H."/>
            <person name="Ohtoshi R."/>
            <person name="Tomita M."/>
            <person name="Numata K."/>
            <person name="Arakawa K."/>
        </authorList>
    </citation>
    <scope>NUCLEOTIDE SEQUENCE [LARGE SCALE GENOMIC DNA]</scope>
</reference>
<dbReference type="AlphaFoldDB" id="A0A4C1UZV5"/>